<accession>A0ABQ9FDL5</accession>
<name>A0ABQ9FDL5_TEGGR</name>
<evidence type="ECO:0000259" key="1">
    <source>
        <dbReference type="PROSITE" id="PS51399"/>
    </source>
</evidence>
<evidence type="ECO:0000313" key="3">
    <source>
        <dbReference type="Proteomes" id="UP001217089"/>
    </source>
</evidence>
<dbReference type="EMBL" id="JARBDR010000337">
    <property type="protein sequence ID" value="KAJ8315408.1"/>
    <property type="molecule type" value="Genomic_DNA"/>
</dbReference>
<sequence length="348" mass="39347">MVENIQDLNVLAGEGISKIQHTTDGARLKKHDGIPLTFYANGIVMFSGPFRPFTDPTTQQFIQDITDGYFPSELQSKYPDGVPFIVNKRPVVFTGAGQVLGGETKPSRLVPSSLDKGIQHSQDLEVTSQLPGPQYSADQFLQKLPKTVIKDGKVIDIRQSVASNLKQGEKEPAVTIIETETVKDMKKRLDKHESDNRPITPRNTTTLRIKAESGNQTYILKMKFNETIGDLRRYIDLHSSCHTPNMNIYMSMIMSVSIKFSIKSGCECFPFDSSCTRFKFSIARPVGAPDYQIVSAYPNRIFDNKIATLYDIWLYLQTLKENYRSKDLFLKHCYKCCYHGKGQFLCSV</sequence>
<keyword evidence="3" id="KW-1185">Reference proteome</keyword>
<dbReference type="Proteomes" id="UP001217089">
    <property type="component" value="Unassembled WGS sequence"/>
</dbReference>
<gene>
    <name evidence="2" type="ORF">KUTeg_007558</name>
</gene>
<organism evidence="2 3">
    <name type="scientific">Tegillarca granosa</name>
    <name type="common">Malaysian cockle</name>
    <name type="synonym">Anadara granosa</name>
    <dbReference type="NCBI Taxonomy" id="220873"/>
    <lineage>
        <taxon>Eukaryota</taxon>
        <taxon>Metazoa</taxon>
        <taxon>Spiralia</taxon>
        <taxon>Lophotrochozoa</taxon>
        <taxon>Mollusca</taxon>
        <taxon>Bivalvia</taxon>
        <taxon>Autobranchia</taxon>
        <taxon>Pteriomorphia</taxon>
        <taxon>Arcoida</taxon>
        <taxon>Arcoidea</taxon>
        <taxon>Arcidae</taxon>
        <taxon>Tegillarca</taxon>
    </lineage>
</organism>
<dbReference type="Pfam" id="PF08059">
    <property type="entry name" value="SEP"/>
    <property type="match status" value="1"/>
</dbReference>
<proteinExistence type="predicted"/>
<protein>
    <recommendedName>
        <fullName evidence="1">SEP domain-containing protein</fullName>
    </recommendedName>
</protein>
<dbReference type="PANTHER" id="PTHR23333:SF4">
    <property type="entry name" value="UBX DOMAIN-CONTAINING PROTEIN 11"/>
    <property type="match status" value="1"/>
</dbReference>
<reference evidence="2 3" key="1">
    <citation type="submission" date="2022-12" db="EMBL/GenBank/DDBJ databases">
        <title>Chromosome-level genome of Tegillarca granosa.</title>
        <authorList>
            <person name="Kim J."/>
        </authorList>
    </citation>
    <scope>NUCLEOTIDE SEQUENCE [LARGE SCALE GENOMIC DNA]</scope>
    <source>
        <strain evidence="2">Teg-2019</strain>
        <tissue evidence="2">Adductor muscle</tissue>
    </source>
</reference>
<dbReference type="SUPFAM" id="SSF102848">
    <property type="entry name" value="NSFL1 (p97 ATPase) cofactor p47, SEP domain"/>
    <property type="match status" value="1"/>
</dbReference>
<dbReference type="InterPro" id="IPR036241">
    <property type="entry name" value="NSFL1C_SEP_dom_sf"/>
</dbReference>
<evidence type="ECO:0000313" key="2">
    <source>
        <dbReference type="EMBL" id="KAJ8315408.1"/>
    </source>
</evidence>
<dbReference type="PANTHER" id="PTHR23333">
    <property type="entry name" value="UBX DOMAIN CONTAINING PROTEIN"/>
    <property type="match status" value="1"/>
</dbReference>
<dbReference type="InterPro" id="IPR012989">
    <property type="entry name" value="SEP_domain"/>
</dbReference>
<dbReference type="Gene3D" id="3.30.420.210">
    <property type="entry name" value="SEP domain"/>
    <property type="match status" value="1"/>
</dbReference>
<feature type="domain" description="SEP" evidence="1">
    <location>
        <begin position="31"/>
        <end position="94"/>
    </location>
</feature>
<dbReference type="PROSITE" id="PS51399">
    <property type="entry name" value="SEP"/>
    <property type="match status" value="1"/>
</dbReference>
<comment type="caution">
    <text evidence="2">The sequence shown here is derived from an EMBL/GenBank/DDBJ whole genome shotgun (WGS) entry which is preliminary data.</text>
</comment>